<dbReference type="Gene3D" id="1.10.10.10">
    <property type="entry name" value="Winged helix-like DNA-binding domain superfamily/Winged helix DNA-binding domain"/>
    <property type="match status" value="1"/>
</dbReference>
<evidence type="ECO:0000256" key="1">
    <source>
        <dbReference type="ARBA" id="ARBA00006479"/>
    </source>
</evidence>
<evidence type="ECO:0000313" key="5">
    <source>
        <dbReference type="Proteomes" id="UP000054314"/>
    </source>
</evidence>
<dbReference type="Gene3D" id="3.30.420.40">
    <property type="match status" value="2"/>
</dbReference>
<reference evidence="4 5" key="1">
    <citation type="submission" date="2013-08" db="EMBL/GenBank/DDBJ databases">
        <title>Genome sequencing of Cellulomonas bogoriensis 69B4.</title>
        <authorList>
            <person name="Chen F."/>
            <person name="Li Y."/>
            <person name="Wang G."/>
        </authorList>
    </citation>
    <scope>NUCLEOTIDE SEQUENCE [LARGE SCALE GENOMIC DNA]</scope>
    <source>
        <strain evidence="4 5">69B4</strain>
    </source>
</reference>
<dbReference type="InterPro" id="IPR036390">
    <property type="entry name" value="WH_DNA-bd_sf"/>
</dbReference>
<dbReference type="AlphaFoldDB" id="A0A0A0BR03"/>
<organism evidence="4 5">
    <name type="scientific">Cellulomonas bogoriensis 69B4 = DSM 16987</name>
    <dbReference type="NCBI Taxonomy" id="1386082"/>
    <lineage>
        <taxon>Bacteria</taxon>
        <taxon>Bacillati</taxon>
        <taxon>Actinomycetota</taxon>
        <taxon>Actinomycetes</taxon>
        <taxon>Micrococcales</taxon>
        <taxon>Cellulomonadaceae</taxon>
        <taxon>Cellulomonas</taxon>
    </lineage>
</organism>
<feature type="region of interest" description="Disordered" evidence="2">
    <location>
        <begin position="1"/>
        <end position="25"/>
    </location>
</feature>
<dbReference type="InterPro" id="IPR000600">
    <property type="entry name" value="ROK"/>
</dbReference>
<accession>A0A0A0BR03</accession>
<comment type="similarity">
    <text evidence="1">Belongs to the ROK (NagC/XylR) family.</text>
</comment>
<feature type="domain" description="HTH marR-type" evidence="3">
    <location>
        <begin position="38"/>
        <end position="85"/>
    </location>
</feature>
<sequence length="418" mass="42742">MDVPGSTQVGPEPRLSGRGAATRAARQQSLRHHNLGLTLRHIIDAPTPVSRADVAAATGLTRATVSALVDRLLAAGLVAELEPVVGHRAGRPAVPLVPARGTVAAVGMEVNVDYLGVRALDLAGRVISERIELGDFRGSEPGEVLDRLARLAGAVLALLSADGVALVGSALALPGLVDTVTGPLRVAPNLGWREVDVVGLLAAHPVLAGMPPRLMNEANLAARAEAHARRVSGPTSFVYVSGEVGVGGAIVLDGTIFGGRHGWSGEIGHLVLGTSGAFEDGGTLESFAGQDAILARAGLARSTSVQDLLAAAAGDEAVRGVLADAGRALGTALANVVNIVDVHHVVLGGIYAQLAEHLREPVVEQLRRRVITAQWSTVELSVAVAGQFPAMTGGALAVLETLVDDPAGWAGEDVLHPA</sequence>
<dbReference type="RefSeq" id="WP_084136974.1">
    <property type="nucleotide sequence ID" value="NZ_AXCZ01000129.1"/>
</dbReference>
<dbReference type="Pfam" id="PF00480">
    <property type="entry name" value="ROK"/>
    <property type="match status" value="1"/>
</dbReference>
<dbReference type="EMBL" id="AXCZ01000129">
    <property type="protein sequence ID" value="KGM10898.1"/>
    <property type="molecule type" value="Genomic_DNA"/>
</dbReference>
<dbReference type="SUPFAM" id="SSF46785">
    <property type="entry name" value="Winged helix' DNA-binding domain"/>
    <property type="match status" value="1"/>
</dbReference>
<dbReference type="InterPro" id="IPR043129">
    <property type="entry name" value="ATPase_NBD"/>
</dbReference>
<name>A0A0A0BR03_9CELL</name>
<dbReference type="OrthoDB" id="5174513at2"/>
<keyword evidence="5" id="KW-1185">Reference proteome</keyword>
<evidence type="ECO:0000256" key="2">
    <source>
        <dbReference type="SAM" id="MobiDB-lite"/>
    </source>
</evidence>
<dbReference type="InterPro" id="IPR036388">
    <property type="entry name" value="WH-like_DNA-bd_sf"/>
</dbReference>
<evidence type="ECO:0000259" key="3">
    <source>
        <dbReference type="Pfam" id="PF12802"/>
    </source>
</evidence>
<dbReference type="PANTHER" id="PTHR18964">
    <property type="entry name" value="ROK (REPRESSOR, ORF, KINASE) FAMILY"/>
    <property type="match status" value="1"/>
</dbReference>
<dbReference type="InterPro" id="IPR000835">
    <property type="entry name" value="HTH_MarR-typ"/>
</dbReference>
<protein>
    <submittedName>
        <fullName evidence="4">ROK family transcriptional regulator</fullName>
    </submittedName>
</protein>
<dbReference type="Pfam" id="PF12802">
    <property type="entry name" value="MarR_2"/>
    <property type="match status" value="1"/>
</dbReference>
<dbReference type="PANTHER" id="PTHR18964:SF149">
    <property type="entry name" value="BIFUNCTIONAL UDP-N-ACETYLGLUCOSAMINE 2-EPIMERASE_N-ACETYLMANNOSAMINE KINASE"/>
    <property type="match status" value="1"/>
</dbReference>
<dbReference type="SUPFAM" id="SSF53067">
    <property type="entry name" value="Actin-like ATPase domain"/>
    <property type="match status" value="1"/>
</dbReference>
<proteinExistence type="inferred from homology"/>
<gene>
    <name evidence="4" type="ORF">N869_04075</name>
</gene>
<dbReference type="GO" id="GO:0003700">
    <property type="term" value="F:DNA-binding transcription factor activity"/>
    <property type="evidence" value="ECO:0007669"/>
    <property type="project" value="InterPro"/>
</dbReference>
<dbReference type="Proteomes" id="UP000054314">
    <property type="component" value="Unassembled WGS sequence"/>
</dbReference>
<comment type="caution">
    <text evidence="4">The sequence shown here is derived from an EMBL/GenBank/DDBJ whole genome shotgun (WGS) entry which is preliminary data.</text>
</comment>
<feature type="compositionally biased region" description="Low complexity" evidence="2">
    <location>
        <begin position="14"/>
        <end position="25"/>
    </location>
</feature>
<evidence type="ECO:0000313" key="4">
    <source>
        <dbReference type="EMBL" id="KGM10898.1"/>
    </source>
</evidence>